<sequence>MTLDDIIMLVEIWRLLGKAIRDNATMTTVNLWRYSLPILGLEELACATSSDEKDLVLHLKIQPSDYNDVRGFWEEFRDLMALLKVNLTLREIDVSNTPWGKDGKAALIEAALKQYQERAVCMSVFIEAK</sequence>
<comment type="caution">
    <text evidence="1">The sequence shown here is derived from an EMBL/GenBank/DDBJ whole genome shotgun (WGS) entry which is preliminary data.</text>
</comment>
<reference evidence="1" key="1">
    <citation type="submission" date="2016-03" db="EMBL/GenBank/DDBJ databases">
        <title>Mechanisms controlling the formation of the plant cell surface in tip-growing cells are functionally conserved among land plants.</title>
        <authorList>
            <person name="Honkanen S."/>
            <person name="Jones V.A."/>
            <person name="Morieri G."/>
            <person name="Champion C."/>
            <person name="Hetherington A.J."/>
            <person name="Kelly S."/>
            <person name="Saint-Marcoux D."/>
            <person name="Proust H."/>
            <person name="Prescott H."/>
            <person name="Dolan L."/>
        </authorList>
    </citation>
    <scope>NUCLEOTIDE SEQUENCE [LARGE SCALE GENOMIC DNA]</scope>
    <source>
        <tissue evidence="1">Whole gametophyte</tissue>
    </source>
</reference>
<name>A0A176W2J5_MARPO</name>
<dbReference type="SUPFAM" id="SSF52047">
    <property type="entry name" value="RNI-like"/>
    <property type="match status" value="1"/>
</dbReference>
<evidence type="ECO:0000313" key="2">
    <source>
        <dbReference type="Proteomes" id="UP000077202"/>
    </source>
</evidence>
<proteinExistence type="predicted"/>
<gene>
    <name evidence="1" type="ORF">AXG93_4118s1160</name>
</gene>
<protein>
    <submittedName>
        <fullName evidence="1">Uncharacterized protein</fullName>
    </submittedName>
</protein>
<accession>A0A176W2J5</accession>
<keyword evidence="2" id="KW-1185">Reference proteome</keyword>
<dbReference type="InterPro" id="IPR032675">
    <property type="entry name" value="LRR_dom_sf"/>
</dbReference>
<organism evidence="1 2">
    <name type="scientific">Marchantia polymorpha subsp. ruderalis</name>
    <dbReference type="NCBI Taxonomy" id="1480154"/>
    <lineage>
        <taxon>Eukaryota</taxon>
        <taxon>Viridiplantae</taxon>
        <taxon>Streptophyta</taxon>
        <taxon>Embryophyta</taxon>
        <taxon>Marchantiophyta</taxon>
        <taxon>Marchantiopsida</taxon>
        <taxon>Marchantiidae</taxon>
        <taxon>Marchantiales</taxon>
        <taxon>Marchantiaceae</taxon>
        <taxon>Marchantia</taxon>
    </lineage>
</organism>
<dbReference type="AlphaFoldDB" id="A0A176W2J5"/>
<dbReference type="Proteomes" id="UP000077202">
    <property type="component" value="Unassembled WGS sequence"/>
</dbReference>
<dbReference type="Gene3D" id="3.80.10.10">
    <property type="entry name" value="Ribonuclease Inhibitor"/>
    <property type="match status" value="1"/>
</dbReference>
<evidence type="ECO:0000313" key="1">
    <source>
        <dbReference type="EMBL" id="OAE26685.1"/>
    </source>
</evidence>
<dbReference type="EMBL" id="LVLJ01002133">
    <property type="protein sequence ID" value="OAE26685.1"/>
    <property type="molecule type" value="Genomic_DNA"/>
</dbReference>